<feature type="domain" description="CUB" evidence="2">
    <location>
        <begin position="108"/>
        <end position="352"/>
    </location>
</feature>
<dbReference type="KEGG" id="pbar:105425747"/>
<protein>
    <submittedName>
        <fullName evidence="4">Uncharacterized protein LOC105425747</fullName>
    </submittedName>
</protein>
<reference evidence="4" key="1">
    <citation type="submission" date="2025-08" db="UniProtKB">
        <authorList>
            <consortium name="RefSeq"/>
        </authorList>
    </citation>
    <scope>IDENTIFICATION</scope>
</reference>
<dbReference type="PANTHER" id="PTHR47537:SF3">
    <property type="entry name" value="CUB DOMAIN-CONTAINING PROTEIN"/>
    <property type="match status" value="1"/>
</dbReference>
<organism evidence="3 4">
    <name type="scientific">Pogonomyrmex barbatus</name>
    <name type="common">red harvester ant</name>
    <dbReference type="NCBI Taxonomy" id="144034"/>
    <lineage>
        <taxon>Eukaryota</taxon>
        <taxon>Metazoa</taxon>
        <taxon>Ecdysozoa</taxon>
        <taxon>Arthropoda</taxon>
        <taxon>Hexapoda</taxon>
        <taxon>Insecta</taxon>
        <taxon>Pterygota</taxon>
        <taxon>Neoptera</taxon>
        <taxon>Endopterygota</taxon>
        <taxon>Hymenoptera</taxon>
        <taxon>Apocrita</taxon>
        <taxon>Aculeata</taxon>
        <taxon>Formicoidea</taxon>
        <taxon>Formicidae</taxon>
        <taxon>Myrmicinae</taxon>
        <taxon>Pogonomyrmex</taxon>
    </lineage>
</organism>
<dbReference type="RefSeq" id="XP_011634952.1">
    <property type="nucleotide sequence ID" value="XM_011636650.1"/>
</dbReference>
<evidence type="ECO:0000313" key="3">
    <source>
        <dbReference type="Proteomes" id="UP000504615"/>
    </source>
</evidence>
<dbReference type="Proteomes" id="UP000504615">
    <property type="component" value="Unplaced"/>
</dbReference>
<dbReference type="InterPro" id="IPR053207">
    <property type="entry name" value="Non-NMDA_GluR_Accessory"/>
</dbReference>
<name>A0A6I9W8C2_9HYME</name>
<dbReference type="Gene3D" id="2.60.120.290">
    <property type="entry name" value="Spermadhesin, CUB domain"/>
    <property type="match status" value="2"/>
</dbReference>
<dbReference type="SUPFAM" id="SSF49854">
    <property type="entry name" value="Spermadhesin, CUB domain"/>
    <property type="match status" value="2"/>
</dbReference>
<gene>
    <name evidence="4" type="primary">LOC105425747</name>
</gene>
<dbReference type="GeneID" id="105425747"/>
<evidence type="ECO:0000259" key="2">
    <source>
        <dbReference type="SMART" id="SM00042"/>
    </source>
</evidence>
<dbReference type="GO" id="GO:0005886">
    <property type="term" value="C:plasma membrane"/>
    <property type="evidence" value="ECO:0007669"/>
    <property type="project" value="TreeGrafter"/>
</dbReference>
<dbReference type="InterPro" id="IPR035914">
    <property type="entry name" value="Sperma_CUB_dom_sf"/>
</dbReference>
<keyword evidence="1" id="KW-1015">Disulfide bond</keyword>
<dbReference type="InterPro" id="IPR000859">
    <property type="entry name" value="CUB_dom"/>
</dbReference>
<dbReference type="SMART" id="SM00042">
    <property type="entry name" value="CUB"/>
    <property type="match status" value="1"/>
</dbReference>
<evidence type="ECO:0000256" key="1">
    <source>
        <dbReference type="ARBA" id="ARBA00023157"/>
    </source>
</evidence>
<dbReference type="OrthoDB" id="10063988at2759"/>
<dbReference type="PANTHER" id="PTHR47537">
    <property type="entry name" value="CUBILIN"/>
    <property type="match status" value="1"/>
</dbReference>
<proteinExistence type="predicted"/>
<evidence type="ECO:0000313" key="4">
    <source>
        <dbReference type="RefSeq" id="XP_011634952.1"/>
    </source>
</evidence>
<dbReference type="AlphaFoldDB" id="A0A6I9W8C2"/>
<accession>A0A6I9W8C2</accession>
<sequence length="849" mass="94053">MTTIEAVSEMSAVRRAVWFSAVLFAATPLAYTQVTWTPIYVGGYSQVDLWTQSTTGCACSFNSSSNDCACCVPSGGCSCGAASPDRCAQCGLEQHCANMCNITLDSRQLFSKSDRGFGQIKSPYLQGPSRCTYRFVPDTGQRVELQIYRLVSIGRHNGTACEGGWLQLEGSARVCGRNQRFDRPVVLFSDKPVATLHMQINENTTRSQFLAYFSFSSKASTSVGWPVRGGHPVNNTVCYPIPYPLHFPHPPLAYTGVYPGAKDEASTEVLELPQTHSHVIRKYLCFHCSHCTSDYIAVYSGPTTSSPLLKMLCDKQKTSLIYDGQELLVEFRTGPEVPPFDYNGFVATLTFIEMTTEVPTTIAIDSMNKSVEMMKSGSYNNRDLHDHRKDQGAVTSSCDLEVNGEKVRAGHHDTRGKPKSTTCRLVLRGRTYDTGHVSLASYNLSAQSCQSAIEIFDGSPESGMLDTANSLERICSPAQWLPRELAGQDKYAEPKRYSSNGRDMTVVLRRASNSPTDEEYMEISYYFHDEREGGTQQPASVCDVEYYGLTSPVEGSVVHPEPHRLFAMEGPVKCRQHFIPAPNQSVVITVKGSTKQTPNNPCETKCGDSGCHCVSKSLESMDHLLLVSETGHIVTCLCGNYQDWLPVGIRSWTPVYIEWSRSSRAGLNFHAAYKFINDTYCGDHTTAEPEGEVNGGDLASAGLKLNQYYQQKCTWILDSPIDRQLVIEVKSTQSRPCTAWNLTIHEYNKTGDPAGLRLHTFCSRDTHKNFTLPWKMNTAVVRLQALGRTAPQYTMRWRSLTVIANTRQSGPSPAPNWHVVGSSSKTKPRGMAFILVMFAILLARSFDCT</sequence>
<keyword evidence="3" id="KW-1185">Reference proteome</keyword>